<proteinExistence type="predicted"/>
<sequence>MHVHLATSSETFAFALAEWARLHTPRLTPADIEDACRRILPAPPRYSSADIGARLGLSVERYHRLGLTHVLPAGWTAKKRATRARKRKAAALKAKRHATGVTKAPRELSVAKLAPWMSVGKSEAWFYRLPAAERGALVAQVRGIAR</sequence>
<gene>
    <name evidence="1" type="ORF">MBLL_04721</name>
</gene>
<accession>A0A679KBR6</accession>
<geneLocation type="plasmid" evidence="1">
    <name>4</name>
</geneLocation>
<name>A0A679KBR6_9HYPH</name>
<protein>
    <submittedName>
        <fullName evidence="1">Uncharacterized protein</fullName>
    </submittedName>
</protein>
<organism evidence="1">
    <name type="scientific">Methylobacterium bullatum</name>
    <dbReference type="NCBI Taxonomy" id="570505"/>
    <lineage>
        <taxon>Bacteria</taxon>
        <taxon>Pseudomonadati</taxon>
        <taxon>Pseudomonadota</taxon>
        <taxon>Alphaproteobacteria</taxon>
        <taxon>Hyphomicrobiales</taxon>
        <taxon>Methylobacteriaceae</taxon>
        <taxon>Methylobacterium</taxon>
    </lineage>
</organism>
<reference evidence="1" key="1">
    <citation type="submission" date="2019-12" db="EMBL/GenBank/DDBJ databases">
        <authorList>
            <person name="Cremers G."/>
        </authorList>
    </citation>
    <scope>NUCLEOTIDE SEQUENCE</scope>
    <source>
        <strain evidence="1">Mbul2</strain>
        <plasmid evidence="1">4</plasmid>
    </source>
</reference>
<dbReference type="EMBL" id="LR743513">
    <property type="protein sequence ID" value="CAA2145594.1"/>
    <property type="molecule type" value="Genomic_DNA"/>
</dbReference>
<evidence type="ECO:0000313" key="1">
    <source>
        <dbReference type="EMBL" id="CAA2145594.1"/>
    </source>
</evidence>
<keyword evidence="1" id="KW-0614">Plasmid</keyword>
<dbReference type="AlphaFoldDB" id="A0A679KBR6"/>